<evidence type="ECO:0000313" key="2">
    <source>
        <dbReference type="Proteomes" id="UP000232003"/>
    </source>
</evidence>
<dbReference type="AlphaFoldDB" id="A0A2K8SY20"/>
<gene>
    <name evidence="1" type="ORF">COO91_06343</name>
</gene>
<accession>A0A2K8SY20</accession>
<organism evidence="1 2">
    <name type="scientific">Nostoc flagelliforme CCNUN1</name>
    <dbReference type="NCBI Taxonomy" id="2038116"/>
    <lineage>
        <taxon>Bacteria</taxon>
        <taxon>Bacillati</taxon>
        <taxon>Cyanobacteriota</taxon>
        <taxon>Cyanophyceae</taxon>
        <taxon>Nostocales</taxon>
        <taxon>Nostocaceae</taxon>
        <taxon>Nostoc</taxon>
    </lineage>
</organism>
<evidence type="ECO:0000313" key="1">
    <source>
        <dbReference type="EMBL" id="AUB40334.1"/>
    </source>
</evidence>
<dbReference type="EMBL" id="CP024785">
    <property type="protein sequence ID" value="AUB40334.1"/>
    <property type="molecule type" value="Genomic_DNA"/>
</dbReference>
<dbReference type="KEGG" id="nfl:COO91_06343"/>
<dbReference type="Proteomes" id="UP000232003">
    <property type="component" value="Chromosome"/>
</dbReference>
<proteinExistence type="predicted"/>
<keyword evidence="2" id="KW-1185">Reference proteome</keyword>
<reference evidence="1 2" key="1">
    <citation type="submission" date="2017-11" db="EMBL/GenBank/DDBJ databases">
        <title>Complete genome of a free-living desiccation-tolerant cyanobacterium and its photosynthetic adaptation to extreme terrestrial habitat.</title>
        <authorList>
            <person name="Shang J."/>
        </authorList>
    </citation>
    <scope>NUCLEOTIDE SEQUENCE [LARGE SCALE GENOMIC DNA]</scope>
    <source>
        <strain evidence="1 2">CCNUN1</strain>
    </source>
</reference>
<protein>
    <submittedName>
        <fullName evidence="1">Uncharacterized protein</fullName>
    </submittedName>
</protein>
<sequence length="53" mass="6013">MHICRTYATVTGDRQMCSALSLKFMKNLNLLQSSIDILTFDQKALQADFITIC</sequence>
<name>A0A2K8SY20_9NOSO</name>